<keyword evidence="1" id="KW-0547">Nucleotide-binding</keyword>
<gene>
    <name evidence="3" type="ORF">IEQ34_006024</name>
</gene>
<sequence length="131" mass="14654">MVPKIQTTEKIAFFSFNNSAIGWRRKIIFFNSRGVCRSWKIENVYAKCKSMAQCFICGGSFNSCLVAVVVVETEILKAWAAAEQIQMSCADDPNAVVVVMMVVLCVAKLKCNVEYTDQMTIAVLIKHFEAN</sequence>
<dbReference type="GO" id="GO:0004467">
    <property type="term" value="F:long-chain fatty acid-CoA ligase activity"/>
    <property type="evidence" value="ECO:0007669"/>
    <property type="project" value="TreeGrafter"/>
</dbReference>
<protein>
    <submittedName>
        <fullName evidence="3">Uncharacterized protein</fullName>
    </submittedName>
</protein>
<evidence type="ECO:0000256" key="1">
    <source>
        <dbReference type="ARBA" id="ARBA00022741"/>
    </source>
</evidence>
<proteinExistence type="predicted"/>
<dbReference type="GO" id="GO:0016020">
    <property type="term" value="C:membrane"/>
    <property type="evidence" value="ECO:0007669"/>
    <property type="project" value="TreeGrafter"/>
</dbReference>
<accession>A0AAV7HBC5</accession>
<name>A0AAV7HBC5_DENCH</name>
<dbReference type="AlphaFoldDB" id="A0AAV7HBC5"/>
<comment type="caution">
    <text evidence="3">The sequence shown here is derived from an EMBL/GenBank/DDBJ whole genome shotgun (WGS) entry which is preliminary data.</text>
</comment>
<dbReference type="GO" id="GO:0005524">
    <property type="term" value="F:ATP binding"/>
    <property type="evidence" value="ECO:0007669"/>
    <property type="project" value="UniProtKB-KW"/>
</dbReference>
<dbReference type="PANTHER" id="PTHR43272">
    <property type="entry name" value="LONG-CHAIN-FATTY-ACID--COA LIGASE"/>
    <property type="match status" value="1"/>
</dbReference>
<dbReference type="Proteomes" id="UP000775213">
    <property type="component" value="Unassembled WGS sequence"/>
</dbReference>
<dbReference type="GO" id="GO:0005783">
    <property type="term" value="C:endoplasmic reticulum"/>
    <property type="evidence" value="ECO:0007669"/>
    <property type="project" value="TreeGrafter"/>
</dbReference>
<dbReference type="PANTHER" id="PTHR43272:SF33">
    <property type="entry name" value="AMP-BINDING DOMAIN-CONTAINING PROTEIN-RELATED"/>
    <property type="match status" value="1"/>
</dbReference>
<keyword evidence="2" id="KW-0067">ATP-binding</keyword>
<reference evidence="3 4" key="1">
    <citation type="journal article" date="2021" name="Hortic Res">
        <title>Chromosome-scale assembly of the Dendrobium chrysotoxum genome enhances the understanding of orchid evolution.</title>
        <authorList>
            <person name="Zhang Y."/>
            <person name="Zhang G.Q."/>
            <person name="Zhang D."/>
            <person name="Liu X.D."/>
            <person name="Xu X.Y."/>
            <person name="Sun W.H."/>
            <person name="Yu X."/>
            <person name="Zhu X."/>
            <person name="Wang Z.W."/>
            <person name="Zhao X."/>
            <person name="Zhong W.Y."/>
            <person name="Chen H."/>
            <person name="Yin W.L."/>
            <person name="Huang T."/>
            <person name="Niu S.C."/>
            <person name="Liu Z.J."/>
        </authorList>
    </citation>
    <scope>NUCLEOTIDE SEQUENCE [LARGE SCALE GENOMIC DNA]</scope>
    <source>
        <strain evidence="3">Lindl</strain>
    </source>
</reference>
<evidence type="ECO:0000313" key="3">
    <source>
        <dbReference type="EMBL" id="KAH0465921.1"/>
    </source>
</evidence>
<dbReference type="EMBL" id="JAGFBR010000006">
    <property type="protein sequence ID" value="KAH0465921.1"/>
    <property type="molecule type" value="Genomic_DNA"/>
</dbReference>
<evidence type="ECO:0000313" key="4">
    <source>
        <dbReference type="Proteomes" id="UP000775213"/>
    </source>
</evidence>
<keyword evidence="4" id="KW-1185">Reference proteome</keyword>
<evidence type="ECO:0000256" key="2">
    <source>
        <dbReference type="ARBA" id="ARBA00022840"/>
    </source>
</evidence>
<organism evidence="3 4">
    <name type="scientific">Dendrobium chrysotoxum</name>
    <name type="common">Orchid</name>
    <dbReference type="NCBI Taxonomy" id="161865"/>
    <lineage>
        <taxon>Eukaryota</taxon>
        <taxon>Viridiplantae</taxon>
        <taxon>Streptophyta</taxon>
        <taxon>Embryophyta</taxon>
        <taxon>Tracheophyta</taxon>
        <taxon>Spermatophyta</taxon>
        <taxon>Magnoliopsida</taxon>
        <taxon>Liliopsida</taxon>
        <taxon>Asparagales</taxon>
        <taxon>Orchidaceae</taxon>
        <taxon>Epidendroideae</taxon>
        <taxon>Malaxideae</taxon>
        <taxon>Dendrobiinae</taxon>
        <taxon>Dendrobium</taxon>
    </lineage>
</organism>